<gene>
    <name evidence="3" type="ORF">D0Y65_036021</name>
</gene>
<proteinExistence type="predicted"/>
<dbReference type="Proteomes" id="UP000289340">
    <property type="component" value="Chromosome 13"/>
</dbReference>
<dbReference type="InterPro" id="IPR027944">
    <property type="entry name" value="SEO_C"/>
</dbReference>
<reference evidence="3 4" key="1">
    <citation type="submission" date="2018-09" db="EMBL/GenBank/DDBJ databases">
        <title>A high-quality reference genome of wild soybean provides a powerful tool to mine soybean genomes.</title>
        <authorList>
            <person name="Xie M."/>
            <person name="Chung C.Y.L."/>
            <person name="Li M.-W."/>
            <person name="Wong F.-L."/>
            <person name="Chan T.-F."/>
            <person name="Lam H.-M."/>
        </authorList>
    </citation>
    <scope>NUCLEOTIDE SEQUENCE [LARGE SCALE GENOMIC DNA]</scope>
    <source>
        <strain evidence="4">cv. W05</strain>
        <tissue evidence="3">Hypocotyl of etiolated seedlings</tissue>
    </source>
</reference>
<organism evidence="3 4">
    <name type="scientific">Glycine soja</name>
    <name type="common">Wild soybean</name>
    <dbReference type="NCBI Taxonomy" id="3848"/>
    <lineage>
        <taxon>Eukaryota</taxon>
        <taxon>Viridiplantae</taxon>
        <taxon>Streptophyta</taxon>
        <taxon>Embryophyta</taxon>
        <taxon>Tracheophyta</taxon>
        <taxon>Spermatophyta</taxon>
        <taxon>Magnoliopsida</taxon>
        <taxon>eudicotyledons</taxon>
        <taxon>Gunneridae</taxon>
        <taxon>Pentapetalae</taxon>
        <taxon>rosids</taxon>
        <taxon>fabids</taxon>
        <taxon>Fabales</taxon>
        <taxon>Fabaceae</taxon>
        <taxon>Papilionoideae</taxon>
        <taxon>50 kb inversion clade</taxon>
        <taxon>NPAAA clade</taxon>
        <taxon>indigoferoid/millettioid clade</taxon>
        <taxon>Phaseoleae</taxon>
        <taxon>Glycine</taxon>
        <taxon>Glycine subgen. Soja</taxon>
    </lineage>
</organism>
<comment type="caution">
    <text evidence="3">The sequence shown here is derived from an EMBL/GenBank/DDBJ whole genome shotgun (WGS) entry which is preliminary data.</text>
</comment>
<evidence type="ECO:0000313" key="4">
    <source>
        <dbReference type="Proteomes" id="UP000289340"/>
    </source>
</evidence>
<protein>
    <submittedName>
        <fullName evidence="3">Protein SIEVE ELEMENT OCCLUSION B</fullName>
    </submittedName>
</protein>
<accession>A0A445HCL8</accession>
<dbReference type="Pfam" id="PF14576">
    <property type="entry name" value="SEO_N"/>
    <property type="match status" value="1"/>
</dbReference>
<evidence type="ECO:0000259" key="1">
    <source>
        <dbReference type="Pfam" id="PF14576"/>
    </source>
</evidence>
<dbReference type="EMBL" id="QZWG01000013">
    <property type="protein sequence ID" value="RZB71361.1"/>
    <property type="molecule type" value="Genomic_DNA"/>
</dbReference>
<feature type="domain" description="Sieve element occlusion C-terminal" evidence="2">
    <location>
        <begin position="283"/>
        <end position="323"/>
    </location>
</feature>
<dbReference type="InterPro" id="IPR027942">
    <property type="entry name" value="SEO_N"/>
</dbReference>
<keyword evidence="4" id="KW-1185">Reference proteome</keyword>
<evidence type="ECO:0000313" key="3">
    <source>
        <dbReference type="EMBL" id="RZB71361.1"/>
    </source>
</evidence>
<dbReference type="InterPro" id="IPR039299">
    <property type="entry name" value="SEOA"/>
</dbReference>
<sequence length="518" mass="59800">MLILEQLRDYSWDAKAVIVLGAFALEYGKFWQLAHIPRDIKLGKSLAELNGLQSIMGNVQHLANFNSLVQKIEQVVKCITDWKKMITVEYNVKDVPSLTDTLHLIPVLAYWTISTSWSLVPATLISRVIIFGSSCCPSDSQDSRPSVYNGLTGPQAALGEFKNKHVLLFISGLDHIDNEIQLLKSIHVKLKEEPKELESYRKEDFKILWIPIVGVWDEEQKKKLDVTKVEWYVVKEFNYQTVENSDAKQIISKWDIDGFPFRTSDQTRLTQQWNWFWNEMITLSPIIRELIKRDSYIFIYGGTNTKWIQDFTTAVEKLEKNETLTQEEETTIESYSLGRDNPKIVPRFRIAIDNLLASRKLTKRGGEQVQDSTTREIQKLMFLKQDPLGWAILTKGSHVKLLGHGDAMLKTVSDFYAWKGTLNNEVGFDVAFKDYYEKFKFKSVPHKCEHREFANYPADILAHIPCPNKCGHEMEVSSVKYMCCLGRETSDIAQDKCMKQLLHAQRFHFMHETSLSLV</sequence>
<dbReference type="Pfam" id="PF14577">
    <property type="entry name" value="SEO_C"/>
    <property type="match status" value="2"/>
</dbReference>
<dbReference type="PANTHER" id="PTHR33232">
    <property type="entry name" value="PROTEIN SIEVE ELEMENT OCCLUSION B-LIKE"/>
    <property type="match status" value="1"/>
</dbReference>
<name>A0A445HCL8_GLYSO</name>
<feature type="domain" description="Sieve element occlusion N-terminal" evidence="1">
    <location>
        <begin position="1"/>
        <end position="116"/>
    </location>
</feature>
<dbReference type="GO" id="GO:0010088">
    <property type="term" value="P:phloem development"/>
    <property type="evidence" value="ECO:0007669"/>
    <property type="project" value="InterPro"/>
</dbReference>
<dbReference type="PANTHER" id="PTHR33232:SF17">
    <property type="entry name" value="SIEVE ELEMENT OCCLUSION-RELATED"/>
    <property type="match status" value="1"/>
</dbReference>
<evidence type="ECO:0000259" key="2">
    <source>
        <dbReference type="Pfam" id="PF14577"/>
    </source>
</evidence>
<feature type="domain" description="Sieve element occlusion C-terminal" evidence="2">
    <location>
        <begin position="351"/>
        <end position="484"/>
    </location>
</feature>
<dbReference type="AlphaFoldDB" id="A0A445HCL8"/>